<sequence length="89" mass="10297">MTYQVKRKAENLNDRAIVAVYYMQTVVQLPKGDVSQDTCRMREILLILKYGRLMKHMLKSGPIFTTEHLIYAIRSAKKTGAPFHVTEHC</sequence>
<reference evidence="1 2" key="1">
    <citation type="submission" date="2023-02" db="EMBL/GenBank/DDBJ databases">
        <title>LHISI_Scaffold_Assembly.</title>
        <authorList>
            <person name="Stuart O.P."/>
            <person name="Cleave R."/>
            <person name="Magrath M.J.L."/>
            <person name="Mikheyev A.S."/>
        </authorList>
    </citation>
    <scope>NUCLEOTIDE SEQUENCE [LARGE SCALE GENOMIC DNA]</scope>
    <source>
        <strain evidence="1">Daus_M_001</strain>
        <tissue evidence="1">Leg muscle</tissue>
    </source>
</reference>
<evidence type="ECO:0000313" key="2">
    <source>
        <dbReference type="Proteomes" id="UP001159363"/>
    </source>
</evidence>
<comment type="caution">
    <text evidence="1">The sequence shown here is derived from an EMBL/GenBank/DDBJ whole genome shotgun (WGS) entry which is preliminary data.</text>
</comment>
<name>A0ABQ9I8A8_9NEOP</name>
<accession>A0ABQ9I8A8</accession>
<protein>
    <submittedName>
        <fullName evidence="1">Uncharacterized protein</fullName>
    </submittedName>
</protein>
<gene>
    <name evidence="1" type="ORF">PR048_005488</name>
</gene>
<organism evidence="1 2">
    <name type="scientific">Dryococelus australis</name>
    <dbReference type="NCBI Taxonomy" id="614101"/>
    <lineage>
        <taxon>Eukaryota</taxon>
        <taxon>Metazoa</taxon>
        <taxon>Ecdysozoa</taxon>
        <taxon>Arthropoda</taxon>
        <taxon>Hexapoda</taxon>
        <taxon>Insecta</taxon>
        <taxon>Pterygota</taxon>
        <taxon>Neoptera</taxon>
        <taxon>Polyneoptera</taxon>
        <taxon>Phasmatodea</taxon>
        <taxon>Verophasmatodea</taxon>
        <taxon>Anareolatae</taxon>
        <taxon>Phasmatidae</taxon>
        <taxon>Eurycanthinae</taxon>
        <taxon>Dryococelus</taxon>
    </lineage>
</organism>
<evidence type="ECO:0000313" key="1">
    <source>
        <dbReference type="EMBL" id="KAJ8892907.1"/>
    </source>
</evidence>
<dbReference type="EMBL" id="JARBHB010000002">
    <property type="protein sequence ID" value="KAJ8892907.1"/>
    <property type="molecule type" value="Genomic_DNA"/>
</dbReference>
<proteinExistence type="predicted"/>
<keyword evidence="2" id="KW-1185">Reference proteome</keyword>
<dbReference type="Proteomes" id="UP001159363">
    <property type="component" value="Chromosome 2"/>
</dbReference>